<sequence length="67" mass="7334">MYNPGGIRLPKGANIEIKSLGGGMFSFANAYDGNFEYFEGRPLHTQDGLCTVEVQVELEDAPVPRES</sequence>
<evidence type="ECO:0000313" key="1">
    <source>
        <dbReference type="EMBL" id="UFP93603.1"/>
    </source>
</evidence>
<dbReference type="RefSeq" id="WP_230840655.1">
    <property type="nucleotide sequence ID" value="NZ_CP063845.1"/>
</dbReference>
<evidence type="ECO:0000313" key="2">
    <source>
        <dbReference type="Proteomes" id="UP001054846"/>
    </source>
</evidence>
<protein>
    <submittedName>
        <fullName evidence="1">Uncharacterized protein</fullName>
    </submittedName>
</protein>
<dbReference type="Proteomes" id="UP001054846">
    <property type="component" value="Chromosome"/>
</dbReference>
<organism evidence="1 2">
    <name type="scientific">Gloeobacter morelensis MG652769</name>
    <dbReference type="NCBI Taxonomy" id="2781736"/>
    <lineage>
        <taxon>Bacteria</taxon>
        <taxon>Bacillati</taxon>
        <taxon>Cyanobacteriota</taxon>
        <taxon>Cyanophyceae</taxon>
        <taxon>Gloeobacterales</taxon>
        <taxon>Gloeobacteraceae</taxon>
        <taxon>Gloeobacter</taxon>
        <taxon>Gloeobacter morelensis</taxon>
    </lineage>
</organism>
<gene>
    <name evidence="1" type="ORF">ISF26_17700</name>
</gene>
<reference evidence="1 2" key="1">
    <citation type="journal article" date="2021" name="Genome Biol. Evol.">
        <title>Complete Genome Sequencing of a Novel Gloeobacter Species from a Waterfall Cave in Mexico.</title>
        <authorList>
            <person name="Saw J.H."/>
            <person name="Cardona T."/>
            <person name="Montejano G."/>
        </authorList>
    </citation>
    <scope>NUCLEOTIDE SEQUENCE [LARGE SCALE GENOMIC DNA]</scope>
    <source>
        <strain evidence="1">MG652769</strain>
    </source>
</reference>
<accession>A0ABY3PJ67</accession>
<keyword evidence="2" id="KW-1185">Reference proteome</keyword>
<name>A0ABY3PJ67_9CYAN</name>
<dbReference type="EMBL" id="CP063845">
    <property type="protein sequence ID" value="UFP93603.1"/>
    <property type="molecule type" value="Genomic_DNA"/>
</dbReference>
<proteinExistence type="predicted"/>